<dbReference type="GO" id="GO:0015385">
    <property type="term" value="F:sodium:proton antiporter activity"/>
    <property type="evidence" value="ECO:0007669"/>
    <property type="project" value="TreeGrafter"/>
</dbReference>
<dbReference type="Proteomes" id="UP000036270">
    <property type="component" value="Unassembled WGS sequence"/>
</dbReference>
<dbReference type="FunFam" id="1.20.1720.10:FF:000005">
    <property type="entry name" value="Bcr/CflA family efflux transporter"/>
    <property type="match status" value="1"/>
</dbReference>
<keyword evidence="4" id="KW-1003">Cell membrane</keyword>
<evidence type="ECO:0000256" key="7">
    <source>
        <dbReference type="ARBA" id="ARBA00023136"/>
    </source>
</evidence>
<feature type="transmembrane region" description="Helical" evidence="8">
    <location>
        <begin position="344"/>
        <end position="366"/>
    </location>
</feature>
<dbReference type="STRING" id="67855.RO21_08705"/>
<proteinExistence type="inferred from homology"/>
<evidence type="ECO:0000256" key="8">
    <source>
        <dbReference type="RuleBase" id="RU365088"/>
    </source>
</evidence>
<dbReference type="NCBIfam" id="NF008314">
    <property type="entry name" value="PRK11102.1"/>
    <property type="match status" value="1"/>
</dbReference>
<dbReference type="GO" id="GO:0042910">
    <property type="term" value="F:xenobiotic transmembrane transporter activity"/>
    <property type="evidence" value="ECO:0007669"/>
    <property type="project" value="InterPro"/>
</dbReference>
<name>A0A0J5P3V5_9PAST</name>
<feature type="transmembrane region" description="Helical" evidence="8">
    <location>
        <begin position="216"/>
        <end position="244"/>
    </location>
</feature>
<feature type="transmembrane region" description="Helical" evidence="8">
    <location>
        <begin position="77"/>
        <end position="96"/>
    </location>
</feature>
<feature type="transmembrane region" description="Helical" evidence="8">
    <location>
        <begin position="135"/>
        <end position="157"/>
    </location>
</feature>
<comment type="subcellular location">
    <subcellularLocation>
        <location evidence="8">Cell inner membrane</location>
        <topology evidence="8">Multi-pass membrane protein</topology>
    </subcellularLocation>
    <subcellularLocation>
        <location evidence="1">Cell membrane</location>
        <topology evidence="1">Multi-pass membrane protein</topology>
    </subcellularLocation>
</comment>
<sequence>MNKPVRLNGFFVIILGLLSMLPPLAIDMYLPSFLDIARDLNVSQEKVQTTLALFTLGFALGQLFWGPVADSFGRKPIILIGIAGGAIMAFFLTKVMDIGHFYLIRFVQGLFGAAPAVVLGALVRDLFERNRFARMMSTIMIISMVAPLIAPIMGGYIAKWFHWHSIFYTLMAMGILCTVLVMWQIPETLKVEKRVPLHFGKVLKNFQGLIAHRATLGYVLVGGLSFAGLFCFLTSGSIVYIGLFGVSPEHFGYFFVMNIGVLIVMTFINGRLVTKIGSENMLRIGLILQLLAGVWLAISATFSFGLWAMAIGVAVFVGMVSTIGSNASAAILDRYPQMAGTANALAGTARFGVGSLVGAGLSHIPLSSERPMLYAMALCTLASFVCYYFLCCSTHSEQA</sequence>
<dbReference type="RefSeq" id="WP_047977403.1">
    <property type="nucleotide sequence ID" value="NZ_JWIZ01000056.1"/>
</dbReference>
<dbReference type="PATRIC" id="fig|67855.3.peg.1816"/>
<dbReference type="SUPFAM" id="SSF103473">
    <property type="entry name" value="MFS general substrate transporter"/>
    <property type="match status" value="1"/>
</dbReference>
<evidence type="ECO:0000313" key="11">
    <source>
        <dbReference type="Proteomes" id="UP000036270"/>
    </source>
</evidence>
<dbReference type="Gene3D" id="1.20.1720.10">
    <property type="entry name" value="Multidrug resistance protein D"/>
    <property type="match status" value="1"/>
</dbReference>
<evidence type="ECO:0000259" key="9">
    <source>
        <dbReference type="PROSITE" id="PS50850"/>
    </source>
</evidence>
<evidence type="ECO:0000256" key="5">
    <source>
        <dbReference type="ARBA" id="ARBA00022692"/>
    </source>
</evidence>
<dbReference type="AlphaFoldDB" id="A0A0J5P3V5"/>
<evidence type="ECO:0000256" key="3">
    <source>
        <dbReference type="ARBA" id="ARBA00022448"/>
    </source>
</evidence>
<dbReference type="EMBL" id="JWIZ01000056">
    <property type="protein sequence ID" value="KMK50971.1"/>
    <property type="molecule type" value="Genomic_DNA"/>
</dbReference>
<accession>A0A0J5P3V5</accession>
<feature type="transmembrane region" description="Helical" evidence="8">
    <location>
        <begin position="7"/>
        <end position="26"/>
    </location>
</feature>
<dbReference type="PANTHER" id="PTHR23502">
    <property type="entry name" value="MAJOR FACILITATOR SUPERFAMILY"/>
    <property type="match status" value="1"/>
</dbReference>
<keyword evidence="8" id="KW-0997">Cell inner membrane</keyword>
<feature type="transmembrane region" description="Helical" evidence="8">
    <location>
        <begin position="46"/>
        <end position="65"/>
    </location>
</feature>
<dbReference type="Pfam" id="PF07690">
    <property type="entry name" value="MFS_1"/>
    <property type="match status" value="1"/>
</dbReference>
<reference evidence="10 11" key="1">
    <citation type="submission" date="2014-12" db="EMBL/GenBank/DDBJ databases">
        <title>Reclassification of Actinobacillus muris as Muribacter muris.</title>
        <authorList>
            <person name="Christensen H."/>
            <person name="Nicklas W."/>
            <person name="Bisgaard M."/>
        </authorList>
    </citation>
    <scope>NUCLEOTIDE SEQUENCE [LARGE SCALE GENOMIC DNA]</scope>
    <source>
        <strain evidence="10 11">Ackerman80-443D</strain>
    </source>
</reference>
<keyword evidence="3 8" id="KW-0813">Transport</keyword>
<comment type="similarity">
    <text evidence="2 8">Belongs to the major facilitator superfamily. Bcr/CmlA family.</text>
</comment>
<dbReference type="PROSITE" id="PS50850">
    <property type="entry name" value="MFS"/>
    <property type="match status" value="1"/>
</dbReference>
<evidence type="ECO:0000256" key="6">
    <source>
        <dbReference type="ARBA" id="ARBA00022989"/>
    </source>
</evidence>
<dbReference type="InterPro" id="IPR036259">
    <property type="entry name" value="MFS_trans_sf"/>
</dbReference>
<feature type="domain" description="Major facilitator superfamily (MFS) profile" evidence="9">
    <location>
        <begin position="11"/>
        <end position="395"/>
    </location>
</feature>
<evidence type="ECO:0000256" key="1">
    <source>
        <dbReference type="ARBA" id="ARBA00004651"/>
    </source>
</evidence>
<keyword evidence="11" id="KW-1185">Reference proteome</keyword>
<feature type="transmembrane region" description="Helical" evidence="8">
    <location>
        <begin position="163"/>
        <end position="183"/>
    </location>
</feature>
<keyword evidence="6 8" id="KW-1133">Transmembrane helix</keyword>
<dbReference type="CDD" id="cd17320">
    <property type="entry name" value="MFS_MdfA_MDR_like"/>
    <property type="match status" value="1"/>
</dbReference>
<feature type="transmembrane region" description="Helical" evidence="8">
    <location>
        <begin position="280"/>
        <end position="298"/>
    </location>
</feature>
<dbReference type="GO" id="GO:0005886">
    <property type="term" value="C:plasma membrane"/>
    <property type="evidence" value="ECO:0007669"/>
    <property type="project" value="UniProtKB-SubCell"/>
</dbReference>
<keyword evidence="5 8" id="KW-0812">Transmembrane</keyword>
<dbReference type="NCBIfam" id="TIGR00710">
    <property type="entry name" value="efflux_Bcr_CflA"/>
    <property type="match status" value="1"/>
</dbReference>
<keyword evidence="7 8" id="KW-0472">Membrane</keyword>
<evidence type="ECO:0000256" key="2">
    <source>
        <dbReference type="ARBA" id="ARBA00006236"/>
    </source>
</evidence>
<evidence type="ECO:0000313" key="10">
    <source>
        <dbReference type="EMBL" id="KMK50971.1"/>
    </source>
</evidence>
<feature type="transmembrane region" description="Helical" evidence="8">
    <location>
        <begin position="250"/>
        <end position="268"/>
    </location>
</feature>
<gene>
    <name evidence="10" type="ORF">RO21_08705</name>
</gene>
<evidence type="ECO:0000256" key="4">
    <source>
        <dbReference type="ARBA" id="ARBA00022475"/>
    </source>
</evidence>
<comment type="caution">
    <text evidence="10">The sequence shown here is derived from an EMBL/GenBank/DDBJ whole genome shotgun (WGS) entry which is preliminary data.</text>
</comment>
<feature type="transmembrane region" description="Helical" evidence="8">
    <location>
        <begin position="372"/>
        <end position="390"/>
    </location>
</feature>
<protein>
    <recommendedName>
        <fullName evidence="8">Bcr/CflA family efflux transporter</fullName>
    </recommendedName>
</protein>
<dbReference type="InterPro" id="IPR020846">
    <property type="entry name" value="MFS_dom"/>
</dbReference>
<dbReference type="InterPro" id="IPR004812">
    <property type="entry name" value="Efflux_drug-R_Bcr/CmlA"/>
</dbReference>
<feature type="transmembrane region" description="Helical" evidence="8">
    <location>
        <begin position="102"/>
        <end position="123"/>
    </location>
</feature>
<feature type="transmembrane region" description="Helical" evidence="8">
    <location>
        <begin position="304"/>
        <end position="332"/>
    </location>
</feature>
<dbReference type="GO" id="GO:1990961">
    <property type="term" value="P:xenobiotic detoxification by transmembrane export across the plasma membrane"/>
    <property type="evidence" value="ECO:0007669"/>
    <property type="project" value="InterPro"/>
</dbReference>
<dbReference type="InterPro" id="IPR011701">
    <property type="entry name" value="MFS"/>
</dbReference>
<organism evidence="10 11">
    <name type="scientific">Muribacter muris</name>
    <dbReference type="NCBI Taxonomy" id="67855"/>
    <lineage>
        <taxon>Bacteria</taxon>
        <taxon>Pseudomonadati</taxon>
        <taxon>Pseudomonadota</taxon>
        <taxon>Gammaproteobacteria</taxon>
        <taxon>Pasteurellales</taxon>
        <taxon>Pasteurellaceae</taxon>
        <taxon>Muribacter</taxon>
    </lineage>
</organism>
<dbReference type="PANTHER" id="PTHR23502:SF132">
    <property type="entry name" value="POLYAMINE TRANSPORTER 2-RELATED"/>
    <property type="match status" value="1"/>
</dbReference>